<feature type="compositionally biased region" description="Polar residues" evidence="1">
    <location>
        <begin position="543"/>
        <end position="557"/>
    </location>
</feature>
<dbReference type="Proteomes" id="UP000224006">
    <property type="component" value="Chromosome IV"/>
</dbReference>
<gene>
    <name evidence="3" type="ORF">BESB_051730</name>
</gene>
<dbReference type="EMBL" id="NWUJ01000004">
    <property type="protein sequence ID" value="PFH35522.1"/>
    <property type="molecule type" value="Genomic_DNA"/>
</dbReference>
<dbReference type="AlphaFoldDB" id="A0A2A9MJG6"/>
<feature type="region of interest" description="Disordered" evidence="1">
    <location>
        <begin position="536"/>
        <end position="557"/>
    </location>
</feature>
<dbReference type="PANTHER" id="PTHR33987:SF1">
    <property type="entry name" value="CALCINEURIN-LIKE METALLO-PHOSPHOESTERASE SUPERFAMILY PROTEIN"/>
    <property type="match status" value="1"/>
</dbReference>
<evidence type="ECO:0000313" key="4">
    <source>
        <dbReference type="Proteomes" id="UP000224006"/>
    </source>
</evidence>
<accession>A0A2A9MJG6</accession>
<sequence length="833" mass="92828">MGDNVYPDQLDVVDPRYVAEAEKNIWSFLRPLVRLYLVLDSYRTVQDPVAEETIEMAYRNQTNYHEYQLLKDDGVHIIGTWDDHDMGEDNANKFFPHKHRSRELLLDFLGVPADSPRRSEDWHGVFNSRRIQLGSGHFIRFILLDTRFNRDPWRDFLRGDILGQQQWQWFEKELERSRDDEDDATVIVSSMQVLPPATILSESWPVFPAVRERLLQMVLNSGVRLPLLLSGDVHFAEVSASFILSLISFYILGPTMETAYLPFRGRSPVYDNEEVSKGIPGCLIGDAPEATEKTGTAEDDVIHHHRGATEGDVSNETSLRKGRAKRHTSANHLGTAEAGRKSLPENDFRGQGDVSRGGAAASAVPSETETTSGTKTEPARRRGQTTERMLYEFTSSGLSHGIPETLAASPLLIRIVDGLLKAWLSRETLLRSSFNGAPFIYLRRNVGEIQFLQNKLRAHLFGGGDSAARDGTSLGEGAPETQREAGVTASSAEGKHAVASQNGYASGETEEQAAFRSVWKRQMDQCMTVLNNHVEHTEKRGTSDSLHATGTSTADNSSTGMQDVAMFFSTHLQSFDRLLSLYENLVEVHAHDDPSNVEDNEAGNHASEKSISTFRIEEASVCEKRATDEERQGLTRGAAQYHANLSVHGSGRRVNKQNISIISWRRERASQCDMESVGDTQHPQDEPWWEENEANIDRHRARPPFPLLDPSFVALLHAVERLAHAATVHTADGEELDATATSSKMDDMSRQRELTRVDILQKWCKVVLSAHRQTIHDVLQHLFANKHARVDEGGANSIPKIERLGLLGSGAGSFSLPVVHFLLVFARASGHAA</sequence>
<dbReference type="InterPro" id="IPR029052">
    <property type="entry name" value="Metallo-depent_PP-like"/>
</dbReference>
<name>A0A2A9MJG6_BESBE</name>
<dbReference type="InterPro" id="IPR038607">
    <property type="entry name" value="PhoD-like_sf"/>
</dbReference>
<comment type="caution">
    <text evidence="3">The sequence shown here is derived from an EMBL/GenBank/DDBJ whole genome shotgun (WGS) entry which is preliminary data.</text>
</comment>
<feature type="compositionally biased region" description="Low complexity" evidence="1">
    <location>
        <begin position="366"/>
        <end position="376"/>
    </location>
</feature>
<organism evidence="3 4">
    <name type="scientific">Besnoitia besnoiti</name>
    <name type="common">Apicomplexan protozoan</name>
    <dbReference type="NCBI Taxonomy" id="94643"/>
    <lineage>
        <taxon>Eukaryota</taxon>
        <taxon>Sar</taxon>
        <taxon>Alveolata</taxon>
        <taxon>Apicomplexa</taxon>
        <taxon>Conoidasida</taxon>
        <taxon>Coccidia</taxon>
        <taxon>Eucoccidiorida</taxon>
        <taxon>Eimeriorina</taxon>
        <taxon>Sarcocystidae</taxon>
        <taxon>Besnoitia</taxon>
    </lineage>
</organism>
<dbReference type="Pfam" id="PF09423">
    <property type="entry name" value="PhoD"/>
    <property type="match status" value="1"/>
</dbReference>
<dbReference type="GeneID" id="40310102"/>
<dbReference type="KEGG" id="bbes:BESB_051730"/>
<dbReference type="RefSeq" id="XP_029219531.1">
    <property type="nucleotide sequence ID" value="XM_029363608.1"/>
</dbReference>
<feature type="domain" description="PhoD-like phosphatase metallophosphatase" evidence="2">
    <location>
        <begin position="76"/>
        <end position="237"/>
    </location>
</feature>
<dbReference type="VEuPathDB" id="ToxoDB:BESB_051730"/>
<feature type="compositionally biased region" description="Basic residues" evidence="1">
    <location>
        <begin position="320"/>
        <end position="329"/>
    </location>
</feature>
<evidence type="ECO:0000259" key="2">
    <source>
        <dbReference type="Pfam" id="PF09423"/>
    </source>
</evidence>
<feature type="region of interest" description="Disordered" evidence="1">
    <location>
        <begin position="297"/>
        <end position="386"/>
    </location>
</feature>
<evidence type="ECO:0000313" key="3">
    <source>
        <dbReference type="EMBL" id="PFH35522.1"/>
    </source>
</evidence>
<dbReference type="PANTHER" id="PTHR33987">
    <property type="entry name" value="CALCINEURIN-LIKE METALLO-PHOSPHOESTERASE SUPERFAMILY PROTEIN"/>
    <property type="match status" value="1"/>
</dbReference>
<dbReference type="InterPro" id="IPR018946">
    <property type="entry name" value="PhoD-like_MPP"/>
</dbReference>
<dbReference type="Gene3D" id="3.60.21.70">
    <property type="entry name" value="PhoD-like phosphatase"/>
    <property type="match status" value="1"/>
</dbReference>
<dbReference type="SUPFAM" id="SSF56300">
    <property type="entry name" value="Metallo-dependent phosphatases"/>
    <property type="match status" value="1"/>
</dbReference>
<reference evidence="3 4" key="1">
    <citation type="submission" date="2017-09" db="EMBL/GenBank/DDBJ databases">
        <title>Genome sequencing of Besnoitia besnoiti strain Bb-Ger1.</title>
        <authorList>
            <person name="Schares G."/>
            <person name="Venepally P."/>
            <person name="Lorenzi H.A."/>
        </authorList>
    </citation>
    <scope>NUCLEOTIDE SEQUENCE [LARGE SCALE GENOMIC DNA]</scope>
    <source>
        <strain evidence="3 4">Bb-Ger1</strain>
    </source>
</reference>
<evidence type="ECO:0000256" key="1">
    <source>
        <dbReference type="SAM" id="MobiDB-lite"/>
    </source>
</evidence>
<keyword evidence="4" id="KW-1185">Reference proteome</keyword>
<dbReference type="OrthoDB" id="10266805at2759"/>
<feature type="region of interest" description="Disordered" evidence="1">
    <location>
        <begin position="467"/>
        <end position="506"/>
    </location>
</feature>
<protein>
    <recommendedName>
        <fullName evidence="2">PhoD-like phosphatase metallophosphatase domain-containing protein</fullName>
    </recommendedName>
</protein>
<feature type="compositionally biased region" description="Basic and acidic residues" evidence="1">
    <location>
        <begin position="338"/>
        <end position="350"/>
    </location>
</feature>
<proteinExistence type="predicted"/>
<dbReference type="CDD" id="cd07389">
    <property type="entry name" value="MPP_PhoD"/>
    <property type="match status" value="1"/>
</dbReference>